<organism evidence="2 3">
    <name type="scientific">Schinkia azotoformans MEV2011</name>
    <dbReference type="NCBI Taxonomy" id="1348973"/>
    <lineage>
        <taxon>Bacteria</taxon>
        <taxon>Bacillati</taxon>
        <taxon>Bacillota</taxon>
        <taxon>Bacilli</taxon>
        <taxon>Bacillales</taxon>
        <taxon>Bacillaceae</taxon>
        <taxon>Calidifontibacillus/Schinkia group</taxon>
        <taxon>Schinkia</taxon>
    </lineage>
</organism>
<dbReference type="EMBL" id="JJRY01000001">
    <property type="protein sequence ID" value="KEF40428.1"/>
    <property type="molecule type" value="Genomic_DNA"/>
</dbReference>
<dbReference type="AlphaFoldDB" id="A0A072NU72"/>
<keyword evidence="1" id="KW-0812">Transmembrane</keyword>
<evidence type="ECO:0000313" key="3">
    <source>
        <dbReference type="Proteomes" id="UP000027936"/>
    </source>
</evidence>
<reference evidence="2 3" key="1">
    <citation type="submission" date="2014-04" db="EMBL/GenBank/DDBJ databases">
        <title>Draft genome sequence of Bacillus azotoformans MEV2011, a (co-) denitrifying strain unable to grow in the presence of oxygen.</title>
        <authorList>
            <person name="Nielsen M."/>
            <person name="Schreiber L."/>
            <person name="Finster K."/>
            <person name="Schramm A."/>
        </authorList>
    </citation>
    <scope>NUCLEOTIDE SEQUENCE [LARGE SCALE GENOMIC DNA]</scope>
    <source>
        <strain evidence="2 3">MEV2011</strain>
    </source>
</reference>
<gene>
    <name evidence="2" type="ORF">M670_00454</name>
</gene>
<dbReference type="RefSeq" id="WP_267880024.1">
    <property type="nucleotide sequence ID" value="NZ_JJRY01000001.1"/>
</dbReference>
<name>A0A072NU72_SCHAZ</name>
<comment type="caution">
    <text evidence="2">The sequence shown here is derived from an EMBL/GenBank/DDBJ whole genome shotgun (WGS) entry which is preliminary data.</text>
</comment>
<proteinExistence type="predicted"/>
<keyword evidence="1" id="KW-0472">Membrane</keyword>
<keyword evidence="1" id="KW-1133">Transmembrane helix</keyword>
<accession>A0A072NU72</accession>
<feature type="transmembrane region" description="Helical" evidence="1">
    <location>
        <begin position="6"/>
        <end position="24"/>
    </location>
</feature>
<protein>
    <submittedName>
        <fullName evidence="2">Uncharacterized protein</fullName>
    </submittedName>
</protein>
<dbReference type="Proteomes" id="UP000027936">
    <property type="component" value="Unassembled WGS sequence"/>
</dbReference>
<evidence type="ECO:0000256" key="1">
    <source>
        <dbReference type="SAM" id="Phobius"/>
    </source>
</evidence>
<evidence type="ECO:0000313" key="2">
    <source>
        <dbReference type="EMBL" id="KEF40428.1"/>
    </source>
</evidence>
<sequence>MDVIELIRNLVLITAGLLSIYKDLTQIREKRNEKKKKRSNKKRK</sequence>